<evidence type="ECO:0000313" key="6">
    <source>
        <dbReference type="Proteomes" id="UP000564496"/>
    </source>
</evidence>
<protein>
    <submittedName>
        <fullName evidence="5">Protein-S-isoprenylcysteine O-methyltransferase Ste14</fullName>
    </submittedName>
</protein>
<evidence type="ECO:0000256" key="3">
    <source>
        <dbReference type="ARBA" id="ARBA00022989"/>
    </source>
</evidence>
<accession>A0A7Z0IRQ6</accession>
<dbReference type="GO" id="GO:0012505">
    <property type="term" value="C:endomembrane system"/>
    <property type="evidence" value="ECO:0007669"/>
    <property type="project" value="UniProtKB-SubCell"/>
</dbReference>
<keyword evidence="4" id="KW-0472">Membrane</keyword>
<keyword evidence="2" id="KW-0812">Transmembrane</keyword>
<keyword evidence="3" id="KW-1133">Transmembrane helix</keyword>
<evidence type="ECO:0000256" key="1">
    <source>
        <dbReference type="ARBA" id="ARBA00004127"/>
    </source>
</evidence>
<keyword evidence="5" id="KW-0808">Transferase</keyword>
<dbReference type="GO" id="GO:0032259">
    <property type="term" value="P:methylation"/>
    <property type="evidence" value="ECO:0007669"/>
    <property type="project" value="UniProtKB-KW"/>
</dbReference>
<dbReference type="Pfam" id="PF04191">
    <property type="entry name" value="PEMT"/>
    <property type="match status" value="1"/>
</dbReference>
<dbReference type="AlphaFoldDB" id="A0A7Z0IRQ6"/>
<evidence type="ECO:0000256" key="4">
    <source>
        <dbReference type="ARBA" id="ARBA00023136"/>
    </source>
</evidence>
<dbReference type="Gene3D" id="1.20.120.1630">
    <property type="match status" value="1"/>
</dbReference>
<proteinExistence type="predicted"/>
<name>A0A7Z0IRQ6_9ACTN</name>
<evidence type="ECO:0000313" key="5">
    <source>
        <dbReference type="EMBL" id="NYI77045.1"/>
    </source>
</evidence>
<comment type="subcellular location">
    <subcellularLocation>
        <location evidence="1">Endomembrane system</location>
        <topology evidence="1">Multi-pass membrane protein</topology>
    </subcellularLocation>
</comment>
<keyword evidence="6" id="KW-1185">Reference proteome</keyword>
<sequence>MRNPIYTGTIVMTAGLALTVPNAVSAAGLACMVIGVELQVRRIEEPYLDRIHQATWRRYAARVGRFLPGIGRLDGHGP</sequence>
<dbReference type="InterPro" id="IPR007318">
    <property type="entry name" value="Phopholipid_MeTrfase"/>
</dbReference>
<organism evidence="5 6">
    <name type="scientific">Nocardioides panzhihuensis</name>
    <dbReference type="NCBI Taxonomy" id="860243"/>
    <lineage>
        <taxon>Bacteria</taxon>
        <taxon>Bacillati</taxon>
        <taxon>Actinomycetota</taxon>
        <taxon>Actinomycetes</taxon>
        <taxon>Propionibacteriales</taxon>
        <taxon>Nocardioidaceae</taxon>
        <taxon>Nocardioides</taxon>
    </lineage>
</organism>
<evidence type="ECO:0000256" key="2">
    <source>
        <dbReference type="ARBA" id="ARBA00022692"/>
    </source>
</evidence>
<comment type="caution">
    <text evidence="5">The sequence shown here is derived from an EMBL/GenBank/DDBJ whole genome shotgun (WGS) entry which is preliminary data.</text>
</comment>
<keyword evidence="5" id="KW-0489">Methyltransferase</keyword>
<dbReference type="PROSITE" id="PS51257">
    <property type="entry name" value="PROKAR_LIPOPROTEIN"/>
    <property type="match status" value="1"/>
</dbReference>
<dbReference type="GO" id="GO:0008168">
    <property type="term" value="F:methyltransferase activity"/>
    <property type="evidence" value="ECO:0007669"/>
    <property type="project" value="UniProtKB-KW"/>
</dbReference>
<gene>
    <name evidence="5" type="ORF">BJ988_001693</name>
</gene>
<dbReference type="EMBL" id="JACBZR010000001">
    <property type="protein sequence ID" value="NYI77045.1"/>
    <property type="molecule type" value="Genomic_DNA"/>
</dbReference>
<dbReference type="Proteomes" id="UP000564496">
    <property type="component" value="Unassembled WGS sequence"/>
</dbReference>
<reference evidence="5 6" key="1">
    <citation type="submission" date="2020-07" db="EMBL/GenBank/DDBJ databases">
        <title>Sequencing the genomes of 1000 actinobacteria strains.</title>
        <authorList>
            <person name="Klenk H.-P."/>
        </authorList>
    </citation>
    <scope>NUCLEOTIDE SEQUENCE [LARGE SCALE GENOMIC DNA]</scope>
    <source>
        <strain evidence="5 6">DSM 26487</strain>
    </source>
</reference>